<feature type="compositionally biased region" description="Basic and acidic residues" evidence="1">
    <location>
        <begin position="142"/>
        <end position="151"/>
    </location>
</feature>
<feature type="compositionally biased region" description="Basic and acidic residues" evidence="1">
    <location>
        <begin position="282"/>
        <end position="293"/>
    </location>
</feature>
<feature type="compositionally biased region" description="Low complexity" evidence="1">
    <location>
        <begin position="52"/>
        <end position="64"/>
    </location>
</feature>
<protein>
    <submittedName>
        <fullName evidence="2">Uncharacterized protein</fullName>
    </submittedName>
</protein>
<feature type="region of interest" description="Disordered" evidence="1">
    <location>
        <begin position="123"/>
        <end position="151"/>
    </location>
</feature>
<feature type="region of interest" description="Disordered" evidence="1">
    <location>
        <begin position="282"/>
        <end position="313"/>
    </location>
</feature>
<organism evidence="2 3">
    <name type="scientific">Actinomadura spongiicola</name>
    <dbReference type="NCBI Taxonomy" id="2303421"/>
    <lineage>
        <taxon>Bacteria</taxon>
        <taxon>Bacillati</taxon>
        <taxon>Actinomycetota</taxon>
        <taxon>Actinomycetes</taxon>
        <taxon>Streptosporangiales</taxon>
        <taxon>Thermomonosporaceae</taxon>
        <taxon>Actinomadura</taxon>
    </lineage>
</organism>
<dbReference type="Proteomes" id="UP000262882">
    <property type="component" value="Unassembled WGS sequence"/>
</dbReference>
<evidence type="ECO:0000313" key="2">
    <source>
        <dbReference type="EMBL" id="RFS86200.1"/>
    </source>
</evidence>
<dbReference type="EMBL" id="QVNQ01000002">
    <property type="protein sequence ID" value="RFS86200.1"/>
    <property type="molecule type" value="Genomic_DNA"/>
</dbReference>
<feature type="compositionally biased region" description="Low complexity" evidence="1">
    <location>
        <begin position="298"/>
        <end position="308"/>
    </location>
</feature>
<evidence type="ECO:0000313" key="3">
    <source>
        <dbReference type="Proteomes" id="UP000262882"/>
    </source>
</evidence>
<name>A0A372GLF9_9ACTN</name>
<gene>
    <name evidence="2" type="ORF">D0T12_06155</name>
</gene>
<feature type="compositionally biased region" description="Low complexity" evidence="1">
    <location>
        <begin position="198"/>
        <end position="210"/>
    </location>
</feature>
<proteinExistence type="predicted"/>
<reference evidence="2 3" key="1">
    <citation type="submission" date="2018-08" db="EMBL/GenBank/DDBJ databases">
        <title>Actinomadura spongicola sp. nov., isolated from marine sponge Leucetta chagosensis.</title>
        <authorList>
            <person name="Li L."/>
            <person name="Lin H.W."/>
        </authorList>
    </citation>
    <scope>NUCLEOTIDE SEQUENCE [LARGE SCALE GENOMIC DNA]</scope>
    <source>
        <strain evidence="2 3">LHW52907</strain>
    </source>
</reference>
<evidence type="ECO:0000256" key="1">
    <source>
        <dbReference type="SAM" id="MobiDB-lite"/>
    </source>
</evidence>
<sequence>MPPSFGAVPPVDAPPADAPPASSFKPTAFGLEAPWWAAEATDDADVEDDADAGNAAADAGAGVESPDRRVPADEGEEIVVGAETVDDRPDDPETTDAAPPGTLVAGVGVPNVDSRRAVPAEPIVKRPFVTGDTDPDGIPAVRPDEDAPEVKETVVDVVDQPSEAPSAFQKAREAEDATSAALSPVLVPDAILPPGVTPPTGSGPFPNTATAEKDTAAAEAPPANTPTFHAEGGLPVDTLPPTLPRRFDLGGEGGRPRLIGASAAVILTATIALFILGGTGSGDDKDAKGKDVRPPAPTQAAPAPTSTPVDITDEKTDTKDLAFRDVFPTEVINLGGRTYTRERWSLNRDVSYAARGSMLQALERAQCRKIVRATFIDRERALAVTSGIAVMPTKEAAVTVSKAGDPAKYEWFRGLGGKNAPDLDRAGGYAAVTFRGRYVAYAYVQWADGKKAKPGDPMFKQVAQQFLDYDLSPIVARAQG</sequence>
<keyword evidence="3" id="KW-1185">Reference proteome</keyword>
<feature type="compositionally biased region" description="Acidic residues" evidence="1">
    <location>
        <begin position="40"/>
        <end position="51"/>
    </location>
</feature>
<feature type="region of interest" description="Disordered" evidence="1">
    <location>
        <begin position="191"/>
        <end position="246"/>
    </location>
</feature>
<dbReference type="AlphaFoldDB" id="A0A372GLF9"/>
<feature type="compositionally biased region" description="Low complexity" evidence="1">
    <location>
        <begin position="217"/>
        <end position="227"/>
    </location>
</feature>
<comment type="caution">
    <text evidence="2">The sequence shown here is derived from an EMBL/GenBank/DDBJ whole genome shotgun (WGS) entry which is preliminary data.</text>
</comment>
<feature type="region of interest" description="Disordered" evidence="1">
    <location>
        <begin position="1"/>
        <end position="110"/>
    </location>
</feature>
<accession>A0A372GLF9</accession>